<gene>
    <name evidence="2" type="ORF">S06H3_64472</name>
</gene>
<dbReference type="GO" id="GO:0000271">
    <property type="term" value="P:polysaccharide biosynthetic process"/>
    <property type="evidence" value="ECO:0007669"/>
    <property type="project" value="TreeGrafter"/>
</dbReference>
<dbReference type="Pfam" id="PF01041">
    <property type="entry name" value="DegT_DnrJ_EryC1"/>
    <property type="match status" value="1"/>
</dbReference>
<dbReference type="PANTHER" id="PTHR30244">
    <property type="entry name" value="TRANSAMINASE"/>
    <property type="match status" value="1"/>
</dbReference>
<dbReference type="PANTHER" id="PTHR30244:SF36">
    <property type="entry name" value="3-OXO-GLUCOSE-6-PHOSPHATE:GLUTAMATE AMINOTRANSFERASE"/>
    <property type="match status" value="1"/>
</dbReference>
<evidence type="ECO:0008006" key="3">
    <source>
        <dbReference type="Google" id="ProtNLM"/>
    </source>
</evidence>
<sequence>DVAQAFGGKWKDKKLGSIGVAGCLSFFPTKNLGSFGDGGMVMTNDKTIAEAIDMLRRHGGKDKYDVTLLGHNSRLDTLQASILLQKLKYVDRWNENKRKIAEVYNVQLSGINDLILPIT</sequence>
<dbReference type="AlphaFoldDB" id="X1QFI0"/>
<evidence type="ECO:0000313" key="2">
    <source>
        <dbReference type="EMBL" id="GAI53566.1"/>
    </source>
</evidence>
<dbReference type="SUPFAM" id="SSF53383">
    <property type="entry name" value="PLP-dependent transferases"/>
    <property type="match status" value="1"/>
</dbReference>
<reference evidence="2" key="1">
    <citation type="journal article" date="2014" name="Front. Microbiol.">
        <title>High frequency of phylogenetically diverse reductive dehalogenase-homologous genes in deep subseafloor sedimentary metagenomes.</title>
        <authorList>
            <person name="Kawai M."/>
            <person name="Futagami T."/>
            <person name="Toyoda A."/>
            <person name="Takaki Y."/>
            <person name="Nishi S."/>
            <person name="Hori S."/>
            <person name="Arai W."/>
            <person name="Tsubouchi T."/>
            <person name="Morono Y."/>
            <person name="Uchiyama I."/>
            <person name="Ito T."/>
            <person name="Fujiyama A."/>
            <person name="Inagaki F."/>
            <person name="Takami H."/>
        </authorList>
    </citation>
    <scope>NUCLEOTIDE SEQUENCE</scope>
    <source>
        <strain evidence="2">Expedition CK06-06</strain>
    </source>
</reference>
<comment type="caution">
    <text evidence="2">The sequence shown here is derived from an EMBL/GenBank/DDBJ whole genome shotgun (WGS) entry which is preliminary data.</text>
</comment>
<dbReference type="EMBL" id="BARV01043073">
    <property type="protein sequence ID" value="GAI53566.1"/>
    <property type="molecule type" value="Genomic_DNA"/>
</dbReference>
<dbReference type="GO" id="GO:0008483">
    <property type="term" value="F:transaminase activity"/>
    <property type="evidence" value="ECO:0007669"/>
    <property type="project" value="TreeGrafter"/>
</dbReference>
<name>X1QFI0_9ZZZZ</name>
<dbReference type="InterPro" id="IPR000653">
    <property type="entry name" value="DegT/StrS_aminotransferase"/>
</dbReference>
<keyword evidence="1" id="KW-0663">Pyridoxal phosphate</keyword>
<organism evidence="2">
    <name type="scientific">marine sediment metagenome</name>
    <dbReference type="NCBI Taxonomy" id="412755"/>
    <lineage>
        <taxon>unclassified sequences</taxon>
        <taxon>metagenomes</taxon>
        <taxon>ecological metagenomes</taxon>
    </lineage>
</organism>
<dbReference type="GO" id="GO:0030170">
    <property type="term" value="F:pyridoxal phosphate binding"/>
    <property type="evidence" value="ECO:0007669"/>
    <property type="project" value="TreeGrafter"/>
</dbReference>
<dbReference type="InterPro" id="IPR015421">
    <property type="entry name" value="PyrdxlP-dep_Trfase_major"/>
</dbReference>
<protein>
    <recommendedName>
        <fullName evidence="3">DegT/DnrJ/EryC1/StrS aminotransferase family protein</fullName>
    </recommendedName>
</protein>
<dbReference type="Gene3D" id="3.40.640.10">
    <property type="entry name" value="Type I PLP-dependent aspartate aminotransferase-like (Major domain)"/>
    <property type="match status" value="1"/>
</dbReference>
<feature type="non-terminal residue" evidence="2">
    <location>
        <position position="119"/>
    </location>
</feature>
<proteinExistence type="predicted"/>
<accession>X1QFI0</accession>
<evidence type="ECO:0000256" key="1">
    <source>
        <dbReference type="ARBA" id="ARBA00022898"/>
    </source>
</evidence>
<feature type="non-terminal residue" evidence="2">
    <location>
        <position position="1"/>
    </location>
</feature>
<dbReference type="InterPro" id="IPR015424">
    <property type="entry name" value="PyrdxlP-dep_Trfase"/>
</dbReference>